<sequence length="246" mass="27983">MSQKSNSNLSHKNFSKILIIGDSGVGKSSLLQTFNLLKESQKAKPTVGAEFYSKQLTLQEFPSSLYKGQEVHLQIWDTAGQERFQSLCTAFYRGTDCCVIVFDLSDLATYSNVEKWVSTFQQVMGDDIKHDIPIILVGNKSDKERLIDSQTINEYWVDSGKAKIYIESSAHNKDGVENIFYGAGFYSHEYQLMRKRQSMERKASGSPRGKIQVQKRDSFRTSNRRESNLILERHSKTKYGASKCSC</sequence>
<dbReference type="PANTHER" id="PTHR47981:SF20">
    <property type="entry name" value="RAS-RELATED PROTEIN RAB-7A"/>
    <property type="match status" value="1"/>
</dbReference>
<evidence type="ECO:0000256" key="1">
    <source>
        <dbReference type="ARBA" id="ARBA00006270"/>
    </source>
</evidence>
<dbReference type="Pfam" id="PF00071">
    <property type="entry name" value="Ras"/>
    <property type="match status" value="1"/>
</dbReference>
<dbReference type="Gene3D" id="3.40.50.300">
    <property type="entry name" value="P-loop containing nucleotide triphosphate hydrolases"/>
    <property type="match status" value="1"/>
</dbReference>
<feature type="region of interest" description="Disordered" evidence="4">
    <location>
        <begin position="199"/>
        <end position="225"/>
    </location>
</feature>
<dbReference type="PROSITE" id="PS51417">
    <property type="entry name" value="ARF"/>
    <property type="match status" value="1"/>
</dbReference>
<dbReference type="GO" id="GO:0005770">
    <property type="term" value="C:late endosome"/>
    <property type="evidence" value="ECO:0007669"/>
    <property type="project" value="TreeGrafter"/>
</dbReference>
<dbReference type="GO" id="GO:0090385">
    <property type="term" value="P:phagosome-lysosome fusion"/>
    <property type="evidence" value="ECO:0007669"/>
    <property type="project" value="TreeGrafter"/>
</dbReference>
<dbReference type="Proteomes" id="UP000039865">
    <property type="component" value="Unassembled WGS sequence"/>
</dbReference>
<reference evidence="5 6" key="1">
    <citation type="submission" date="2014-06" db="EMBL/GenBank/DDBJ databases">
        <authorList>
            <person name="Swart Estienne"/>
        </authorList>
    </citation>
    <scope>NUCLEOTIDE SEQUENCE [LARGE SCALE GENOMIC DNA]</scope>
    <source>
        <strain evidence="5 6">130c</strain>
    </source>
</reference>
<gene>
    <name evidence="5" type="primary">Contig15671.g16694</name>
    <name evidence="5" type="ORF">STYLEM_13286</name>
</gene>
<dbReference type="InParanoid" id="A0A078APY4"/>
<dbReference type="OrthoDB" id="5976022at2759"/>
<keyword evidence="6" id="KW-1185">Reference proteome</keyword>
<dbReference type="SMART" id="SM00176">
    <property type="entry name" value="RAN"/>
    <property type="match status" value="1"/>
</dbReference>
<dbReference type="PROSITE" id="PS51420">
    <property type="entry name" value="RHO"/>
    <property type="match status" value="1"/>
</dbReference>
<keyword evidence="3" id="KW-0342">GTP-binding</keyword>
<evidence type="ECO:0000256" key="4">
    <source>
        <dbReference type="SAM" id="MobiDB-lite"/>
    </source>
</evidence>
<dbReference type="InterPro" id="IPR001806">
    <property type="entry name" value="Small_GTPase"/>
</dbReference>
<organism evidence="5 6">
    <name type="scientific">Stylonychia lemnae</name>
    <name type="common">Ciliate</name>
    <dbReference type="NCBI Taxonomy" id="5949"/>
    <lineage>
        <taxon>Eukaryota</taxon>
        <taxon>Sar</taxon>
        <taxon>Alveolata</taxon>
        <taxon>Ciliophora</taxon>
        <taxon>Intramacronucleata</taxon>
        <taxon>Spirotrichea</taxon>
        <taxon>Stichotrichia</taxon>
        <taxon>Sporadotrichida</taxon>
        <taxon>Oxytrichidae</taxon>
        <taxon>Stylonychinae</taxon>
        <taxon>Stylonychia</taxon>
    </lineage>
</organism>
<dbReference type="InterPro" id="IPR027417">
    <property type="entry name" value="P-loop_NTPase"/>
</dbReference>
<dbReference type="PANTHER" id="PTHR47981">
    <property type="entry name" value="RAB FAMILY"/>
    <property type="match status" value="1"/>
</dbReference>
<evidence type="ECO:0000256" key="2">
    <source>
        <dbReference type="ARBA" id="ARBA00022741"/>
    </source>
</evidence>
<comment type="similarity">
    <text evidence="1">Belongs to the small GTPase superfamily. Rab family.</text>
</comment>
<dbReference type="PROSITE" id="PS51421">
    <property type="entry name" value="RAS"/>
    <property type="match status" value="1"/>
</dbReference>
<name>A0A078APY4_STYLE</name>
<keyword evidence="2" id="KW-0547">Nucleotide-binding</keyword>
<dbReference type="NCBIfam" id="TIGR00231">
    <property type="entry name" value="small_GTP"/>
    <property type="match status" value="1"/>
</dbReference>
<proteinExistence type="inferred from homology"/>
<dbReference type="SMART" id="SM00175">
    <property type="entry name" value="RAB"/>
    <property type="match status" value="1"/>
</dbReference>
<protein>
    <submittedName>
        <fullName evidence="5">Gtp-binding protein</fullName>
    </submittedName>
</protein>
<dbReference type="SMART" id="SM00174">
    <property type="entry name" value="RHO"/>
    <property type="match status" value="1"/>
</dbReference>
<dbReference type="GO" id="GO:0005525">
    <property type="term" value="F:GTP binding"/>
    <property type="evidence" value="ECO:0007669"/>
    <property type="project" value="UniProtKB-KW"/>
</dbReference>
<dbReference type="CDD" id="cd00154">
    <property type="entry name" value="Rab"/>
    <property type="match status" value="1"/>
</dbReference>
<dbReference type="PRINTS" id="PR00449">
    <property type="entry name" value="RASTRNSFRMNG"/>
</dbReference>
<evidence type="ECO:0000256" key="3">
    <source>
        <dbReference type="ARBA" id="ARBA00023134"/>
    </source>
</evidence>
<dbReference type="FunFam" id="3.40.50.300:FF:001447">
    <property type="entry name" value="Ras-related protein Rab-1B"/>
    <property type="match status" value="1"/>
</dbReference>
<dbReference type="InterPro" id="IPR005225">
    <property type="entry name" value="Small_GTP-bd"/>
</dbReference>
<dbReference type="PROSITE" id="PS51419">
    <property type="entry name" value="RAB"/>
    <property type="match status" value="1"/>
</dbReference>
<dbReference type="AlphaFoldDB" id="A0A078APY4"/>
<dbReference type="SMART" id="SM00173">
    <property type="entry name" value="RAS"/>
    <property type="match status" value="1"/>
</dbReference>
<feature type="compositionally biased region" description="Basic and acidic residues" evidence="4">
    <location>
        <begin position="214"/>
        <end position="225"/>
    </location>
</feature>
<dbReference type="EMBL" id="CCKQ01012611">
    <property type="protein sequence ID" value="CDW84229.1"/>
    <property type="molecule type" value="Genomic_DNA"/>
</dbReference>
<evidence type="ECO:0000313" key="6">
    <source>
        <dbReference type="Proteomes" id="UP000039865"/>
    </source>
</evidence>
<dbReference type="GO" id="GO:0045335">
    <property type="term" value="C:phagocytic vesicle"/>
    <property type="evidence" value="ECO:0007669"/>
    <property type="project" value="TreeGrafter"/>
</dbReference>
<accession>A0A078APY4</accession>
<dbReference type="GO" id="GO:0003924">
    <property type="term" value="F:GTPase activity"/>
    <property type="evidence" value="ECO:0007669"/>
    <property type="project" value="InterPro"/>
</dbReference>
<evidence type="ECO:0000313" key="5">
    <source>
        <dbReference type="EMBL" id="CDW84229.1"/>
    </source>
</evidence>
<dbReference type="GO" id="GO:0005764">
    <property type="term" value="C:lysosome"/>
    <property type="evidence" value="ECO:0007669"/>
    <property type="project" value="TreeGrafter"/>
</dbReference>
<dbReference type="SUPFAM" id="SSF52540">
    <property type="entry name" value="P-loop containing nucleoside triphosphate hydrolases"/>
    <property type="match status" value="1"/>
</dbReference>